<feature type="domain" description="DUF7721" evidence="2">
    <location>
        <begin position="57"/>
        <end position="139"/>
    </location>
</feature>
<dbReference type="RefSeq" id="XP_046119836.1">
    <property type="nucleotide sequence ID" value="XM_046260427.1"/>
</dbReference>
<dbReference type="OrthoDB" id="2290255at2759"/>
<comment type="caution">
    <text evidence="3">The sequence shown here is derived from an EMBL/GenBank/DDBJ whole genome shotgun (WGS) entry which is preliminary data.</text>
</comment>
<gene>
    <name evidence="3" type="ORF">F5Z01DRAFT_523872</name>
</gene>
<organism evidence="3 4">
    <name type="scientific">Emericellopsis atlantica</name>
    <dbReference type="NCBI Taxonomy" id="2614577"/>
    <lineage>
        <taxon>Eukaryota</taxon>
        <taxon>Fungi</taxon>
        <taxon>Dikarya</taxon>
        <taxon>Ascomycota</taxon>
        <taxon>Pezizomycotina</taxon>
        <taxon>Sordariomycetes</taxon>
        <taxon>Hypocreomycetidae</taxon>
        <taxon>Hypocreales</taxon>
        <taxon>Bionectriaceae</taxon>
        <taxon>Emericellopsis</taxon>
    </lineage>
</organism>
<proteinExistence type="predicted"/>
<name>A0A9P8CR43_9HYPO</name>
<dbReference type="Proteomes" id="UP000887229">
    <property type="component" value="Unassembled WGS sequence"/>
</dbReference>
<feature type="compositionally biased region" description="Basic and acidic residues" evidence="1">
    <location>
        <begin position="10"/>
        <end position="24"/>
    </location>
</feature>
<sequence>MDKLINAGKEFLEEKVKGDDKDNNNNRQDYQAGGNQSHGGSYPAGGGFSRDDDDENDLREAREEAERRAGSSGSSDLFSTIAGAIGQKKSSLQNEDLDEDYAVKKHKQNYKDDDDDDADEKSLGAAAAIQALKMFNQGETGEKQSKGAFLGLAMSEASKLFDDKASKRKVSSNTSKENVIQSAGEMAMKMYFKSQGQQQGGLMGLASKFI</sequence>
<evidence type="ECO:0000313" key="3">
    <source>
        <dbReference type="EMBL" id="KAG9255912.1"/>
    </source>
</evidence>
<dbReference type="EMBL" id="MU251249">
    <property type="protein sequence ID" value="KAG9255912.1"/>
    <property type="molecule type" value="Genomic_DNA"/>
</dbReference>
<dbReference type="GeneID" id="70291330"/>
<accession>A0A9P8CR43</accession>
<dbReference type="PANTHER" id="PTHR39477">
    <property type="entry name" value="CHROMOSOME 8, WHOLE GENOME SHOTGUN SEQUENCE"/>
    <property type="match status" value="1"/>
</dbReference>
<feature type="compositionally biased region" description="Basic and acidic residues" evidence="1">
    <location>
        <begin position="58"/>
        <end position="69"/>
    </location>
</feature>
<evidence type="ECO:0000259" key="2">
    <source>
        <dbReference type="Pfam" id="PF24845"/>
    </source>
</evidence>
<protein>
    <recommendedName>
        <fullName evidence="2">DUF7721 domain-containing protein</fullName>
    </recommendedName>
</protein>
<dbReference type="Pfam" id="PF24845">
    <property type="entry name" value="DUF7721"/>
    <property type="match status" value="1"/>
</dbReference>
<evidence type="ECO:0000313" key="4">
    <source>
        <dbReference type="Proteomes" id="UP000887229"/>
    </source>
</evidence>
<reference evidence="3" key="1">
    <citation type="journal article" date="2021" name="IMA Fungus">
        <title>Genomic characterization of three marine fungi, including Emericellopsis atlantica sp. nov. with signatures of a generalist lifestyle and marine biomass degradation.</title>
        <authorList>
            <person name="Hagestad O.C."/>
            <person name="Hou L."/>
            <person name="Andersen J.H."/>
            <person name="Hansen E.H."/>
            <person name="Altermark B."/>
            <person name="Li C."/>
            <person name="Kuhnert E."/>
            <person name="Cox R.J."/>
            <person name="Crous P.W."/>
            <person name="Spatafora J.W."/>
            <person name="Lail K."/>
            <person name="Amirebrahimi M."/>
            <person name="Lipzen A."/>
            <person name="Pangilinan J."/>
            <person name="Andreopoulos W."/>
            <person name="Hayes R.D."/>
            <person name="Ng V."/>
            <person name="Grigoriev I.V."/>
            <person name="Jackson S.A."/>
            <person name="Sutton T.D.S."/>
            <person name="Dobson A.D.W."/>
            <person name="Rama T."/>
        </authorList>
    </citation>
    <scope>NUCLEOTIDE SEQUENCE</scope>
    <source>
        <strain evidence="3">TS7</strain>
    </source>
</reference>
<evidence type="ECO:0000256" key="1">
    <source>
        <dbReference type="SAM" id="MobiDB-lite"/>
    </source>
</evidence>
<dbReference type="PANTHER" id="PTHR39477:SF1">
    <property type="entry name" value="BETA-FLANKING PROTEIN"/>
    <property type="match status" value="1"/>
</dbReference>
<dbReference type="AlphaFoldDB" id="A0A9P8CR43"/>
<dbReference type="InterPro" id="IPR056138">
    <property type="entry name" value="DUF7721"/>
</dbReference>
<keyword evidence="4" id="KW-1185">Reference proteome</keyword>
<feature type="region of interest" description="Disordered" evidence="1">
    <location>
        <begin position="1"/>
        <end position="122"/>
    </location>
</feature>